<sequence length="399" mass="42599">MEDIKTQRSTTTTIRSHAFRFIVLVGIVSLFADMTYEGARGIIGPYLAVLGASGAVVGFVAGFGELLGYAFRLVSGYISDRTRQYWLTTILGYVINLGAVPLLALTGNWQLAAILVIAERMGKALRVPARDAMLSHAASQIGTGKGFGIHEALDQIGAVVGPLIVAATLFFTSGSYRTGFAVLAIPAILSIATLIAARVMYPAPHKLEIRQIELETQGLRGVFWVYMLAIGLIAAGYADFPLIAYHFQKANLFSQDAIPILYTVAMGTDALAALFLGALFDRMGMLSLAIGTVLSALFAPLSFLGNAYLSVIGVIMWGIGMGAQESIMRAAVSRMVPADRRGAAFGVFNTGYGLFWFGGSLLMGVLYDISIPLLVLFSVLVQVASVVIILSLRGRLRLA</sequence>
<dbReference type="HOGENOM" id="CLU_040020_2_0_0"/>
<dbReference type="eggNOG" id="COG2211">
    <property type="taxonomic scope" value="Bacteria"/>
</dbReference>
<dbReference type="EMBL" id="CP001825">
    <property type="protein sequence ID" value="ACZ42460.1"/>
    <property type="molecule type" value="Genomic_DNA"/>
</dbReference>
<evidence type="ECO:0000256" key="3">
    <source>
        <dbReference type="ARBA" id="ARBA00022692"/>
    </source>
</evidence>
<protein>
    <submittedName>
        <fullName evidence="8">Major facilitator superfamily MFS_1</fullName>
    </submittedName>
</protein>
<dbReference type="RefSeq" id="WP_012875494.1">
    <property type="nucleotide sequence ID" value="NC_013525.1"/>
</dbReference>
<evidence type="ECO:0000256" key="6">
    <source>
        <dbReference type="SAM" id="Phobius"/>
    </source>
</evidence>
<dbReference type="KEGG" id="ttr:Tter_1554"/>
<dbReference type="GO" id="GO:0005886">
    <property type="term" value="C:plasma membrane"/>
    <property type="evidence" value="ECO:0007669"/>
    <property type="project" value="UniProtKB-SubCell"/>
</dbReference>
<reference evidence="9" key="1">
    <citation type="journal article" date="2010" name="Stand. Genomic Sci.">
        <title>Complete genome sequence of 'Thermobaculum terrenum' type strain (YNP1).</title>
        <authorList>
            <person name="Kiss H."/>
            <person name="Cleland D."/>
            <person name="Lapidus A."/>
            <person name="Lucas S."/>
            <person name="Glavina Del Rio T."/>
            <person name="Nolan M."/>
            <person name="Tice H."/>
            <person name="Han C."/>
            <person name="Goodwin L."/>
            <person name="Pitluck S."/>
            <person name="Liolios K."/>
            <person name="Ivanova N."/>
            <person name="Mavromatis K."/>
            <person name="Ovchinnikova G."/>
            <person name="Pati A."/>
            <person name="Chen A."/>
            <person name="Palaniappan K."/>
            <person name="Land M."/>
            <person name="Hauser L."/>
            <person name="Chang Y."/>
            <person name="Jeffries C."/>
            <person name="Lu M."/>
            <person name="Brettin T."/>
            <person name="Detter J."/>
            <person name="Goker M."/>
            <person name="Tindall B."/>
            <person name="Beck B."/>
            <person name="McDermott T."/>
            <person name="Woyke T."/>
            <person name="Bristow J."/>
            <person name="Eisen J."/>
            <person name="Markowitz V."/>
            <person name="Hugenholtz P."/>
            <person name="Kyrpides N."/>
            <person name="Klenk H."/>
            <person name="Cheng J."/>
        </authorList>
    </citation>
    <scope>NUCLEOTIDE SEQUENCE [LARGE SCALE GENOMIC DNA]</scope>
    <source>
        <strain evidence="9">ATCC BAA-798 / YNP1</strain>
    </source>
</reference>
<evidence type="ECO:0000256" key="4">
    <source>
        <dbReference type="ARBA" id="ARBA00022989"/>
    </source>
</evidence>
<keyword evidence="3 6" id="KW-0812">Transmembrane</keyword>
<proteinExistence type="predicted"/>
<dbReference type="Pfam" id="PF07690">
    <property type="entry name" value="MFS_1"/>
    <property type="match status" value="1"/>
</dbReference>
<dbReference type="Gene3D" id="1.20.1250.20">
    <property type="entry name" value="MFS general substrate transporter like domains"/>
    <property type="match status" value="2"/>
</dbReference>
<keyword evidence="2" id="KW-1003">Cell membrane</keyword>
<feature type="transmembrane region" description="Helical" evidence="6">
    <location>
        <begin position="344"/>
        <end position="367"/>
    </location>
</feature>
<feature type="transmembrane region" description="Helical" evidence="6">
    <location>
        <begin position="90"/>
        <end position="118"/>
    </location>
</feature>
<evidence type="ECO:0000256" key="1">
    <source>
        <dbReference type="ARBA" id="ARBA00004651"/>
    </source>
</evidence>
<evidence type="ECO:0000313" key="9">
    <source>
        <dbReference type="Proteomes" id="UP000000323"/>
    </source>
</evidence>
<feature type="transmembrane region" description="Helical" evidence="6">
    <location>
        <begin position="156"/>
        <end position="174"/>
    </location>
</feature>
<dbReference type="PROSITE" id="PS50850">
    <property type="entry name" value="MFS"/>
    <property type="match status" value="1"/>
</dbReference>
<evidence type="ECO:0000313" key="8">
    <source>
        <dbReference type="EMBL" id="ACZ42460.1"/>
    </source>
</evidence>
<feature type="transmembrane region" description="Helical" evidence="6">
    <location>
        <begin position="373"/>
        <end position="392"/>
    </location>
</feature>
<dbReference type="InterPro" id="IPR052425">
    <property type="entry name" value="Uncharacterized_MFS-type"/>
</dbReference>
<evidence type="ECO:0000256" key="5">
    <source>
        <dbReference type="ARBA" id="ARBA00023136"/>
    </source>
</evidence>
<dbReference type="InterPro" id="IPR036259">
    <property type="entry name" value="MFS_trans_sf"/>
</dbReference>
<dbReference type="OrthoDB" id="9803985at2"/>
<evidence type="ECO:0000259" key="7">
    <source>
        <dbReference type="PROSITE" id="PS50850"/>
    </source>
</evidence>
<dbReference type="InterPro" id="IPR020846">
    <property type="entry name" value="MFS_dom"/>
</dbReference>
<dbReference type="STRING" id="525904.Tter_1554"/>
<dbReference type="PANTHER" id="PTHR42688">
    <property type="entry name" value="CONSERVED PROTEIN"/>
    <property type="match status" value="1"/>
</dbReference>
<dbReference type="Proteomes" id="UP000000323">
    <property type="component" value="Chromosome 1"/>
</dbReference>
<dbReference type="InterPro" id="IPR011701">
    <property type="entry name" value="MFS"/>
</dbReference>
<comment type="subcellular location">
    <subcellularLocation>
        <location evidence="1">Cell membrane</location>
        <topology evidence="1">Multi-pass membrane protein</topology>
    </subcellularLocation>
</comment>
<feature type="transmembrane region" description="Helical" evidence="6">
    <location>
        <begin position="307"/>
        <end position="323"/>
    </location>
</feature>
<dbReference type="PANTHER" id="PTHR42688:SF1">
    <property type="entry name" value="BLR5212 PROTEIN"/>
    <property type="match status" value="1"/>
</dbReference>
<feature type="transmembrane region" description="Helical" evidence="6">
    <location>
        <begin position="18"/>
        <end position="36"/>
    </location>
</feature>
<feature type="transmembrane region" description="Helical" evidence="6">
    <location>
        <begin position="222"/>
        <end position="245"/>
    </location>
</feature>
<feature type="transmembrane region" description="Helical" evidence="6">
    <location>
        <begin position="180"/>
        <end position="201"/>
    </location>
</feature>
<name>D1CCE5_THET1</name>
<gene>
    <name evidence="8" type="ordered locus">Tter_1554</name>
</gene>
<feature type="transmembrane region" description="Helical" evidence="6">
    <location>
        <begin position="257"/>
        <end position="276"/>
    </location>
</feature>
<keyword evidence="5 6" id="KW-0472">Membrane</keyword>
<accession>D1CCE5</accession>
<feature type="transmembrane region" description="Helical" evidence="6">
    <location>
        <begin position="48"/>
        <end position="70"/>
    </location>
</feature>
<dbReference type="CDD" id="cd17370">
    <property type="entry name" value="MFS_MJ1317_like"/>
    <property type="match status" value="1"/>
</dbReference>
<dbReference type="AlphaFoldDB" id="D1CCE5"/>
<evidence type="ECO:0000256" key="2">
    <source>
        <dbReference type="ARBA" id="ARBA00022475"/>
    </source>
</evidence>
<dbReference type="SUPFAM" id="SSF103473">
    <property type="entry name" value="MFS general substrate transporter"/>
    <property type="match status" value="1"/>
</dbReference>
<dbReference type="GO" id="GO:0022857">
    <property type="term" value="F:transmembrane transporter activity"/>
    <property type="evidence" value="ECO:0007669"/>
    <property type="project" value="InterPro"/>
</dbReference>
<keyword evidence="4 6" id="KW-1133">Transmembrane helix</keyword>
<feature type="domain" description="Major facilitator superfamily (MFS) profile" evidence="7">
    <location>
        <begin position="18"/>
        <end position="396"/>
    </location>
</feature>
<organism evidence="8 9">
    <name type="scientific">Thermobaculum terrenum (strain ATCC BAA-798 / CCMEE 7001 / YNP1)</name>
    <dbReference type="NCBI Taxonomy" id="525904"/>
    <lineage>
        <taxon>Bacteria</taxon>
        <taxon>Bacillati</taxon>
        <taxon>Chloroflexota</taxon>
        <taxon>Chloroflexia</taxon>
        <taxon>Candidatus Thermobaculales</taxon>
        <taxon>Candidatus Thermobaculaceae</taxon>
        <taxon>Thermobaculum</taxon>
    </lineage>
</organism>
<keyword evidence="9" id="KW-1185">Reference proteome</keyword>